<feature type="short sequence motif" description="DGA/G" evidence="4">
    <location>
        <begin position="182"/>
        <end position="184"/>
    </location>
</feature>
<comment type="caution">
    <text evidence="4">Lacks conserved residue(s) required for the propagation of feature annotation.</text>
</comment>
<dbReference type="GO" id="GO:0016787">
    <property type="term" value="F:hydrolase activity"/>
    <property type="evidence" value="ECO:0007669"/>
    <property type="project" value="UniProtKB-UniRule"/>
</dbReference>
<dbReference type="Pfam" id="PF01734">
    <property type="entry name" value="Patatin"/>
    <property type="match status" value="1"/>
</dbReference>
<dbReference type="PANTHER" id="PTHR14226">
    <property type="entry name" value="NEUROPATHY TARGET ESTERASE/SWISS CHEESE D.MELANOGASTER"/>
    <property type="match status" value="1"/>
</dbReference>
<evidence type="ECO:0000259" key="5">
    <source>
        <dbReference type="PROSITE" id="PS51635"/>
    </source>
</evidence>
<keyword evidence="1 4" id="KW-0378">Hydrolase</keyword>
<evidence type="ECO:0000313" key="7">
    <source>
        <dbReference type="Proteomes" id="UP001149140"/>
    </source>
</evidence>
<organism evidence="6 7">
    <name type="scientific">Solirubrobacter ginsenosidimutans</name>
    <dbReference type="NCBI Taxonomy" id="490573"/>
    <lineage>
        <taxon>Bacteria</taxon>
        <taxon>Bacillati</taxon>
        <taxon>Actinomycetota</taxon>
        <taxon>Thermoleophilia</taxon>
        <taxon>Solirubrobacterales</taxon>
        <taxon>Solirubrobacteraceae</taxon>
        <taxon>Solirubrobacter</taxon>
    </lineage>
</organism>
<dbReference type="InterPro" id="IPR050301">
    <property type="entry name" value="NTE"/>
</dbReference>
<dbReference type="AlphaFoldDB" id="A0A9X3MWN6"/>
<dbReference type="InterPro" id="IPR016035">
    <property type="entry name" value="Acyl_Trfase/lysoPLipase"/>
</dbReference>
<feature type="active site" description="Nucleophile" evidence="4">
    <location>
        <position position="57"/>
    </location>
</feature>
<reference evidence="6" key="1">
    <citation type="submission" date="2022-10" db="EMBL/GenBank/DDBJ databases">
        <title>The WGS of Solirubrobacter ginsenosidimutans DSM 21036.</title>
        <authorList>
            <person name="Jiang Z."/>
        </authorList>
    </citation>
    <scope>NUCLEOTIDE SEQUENCE</scope>
    <source>
        <strain evidence="6">DSM 21036</strain>
    </source>
</reference>
<evidence type="ECO:0000256" key="3">
    <source>
        <dbReference type="ARBA" id="ARBA00023098"/>
    </source>
</evidence>
<evidence type="ECO:0000256" key="4">
    <source>
        <dbReference type="PROSITE-ProRule" id="PRU01161"/>
    </source>
</evidence>
<dbReference type="SUPFAM" id="SSF52151">
    <property type="entry name" value="FabD/lysophospholipase-like"/>
    <property type="match status" value="1"/>
</dbReference>
<name>A0A9X3MWN6_9ACTN</name>
<dbReference type="PANTHER" id="PTHR14226:SF57">
    <property type="entry name" value="BLR7027 PROTEIN"/>
    <property type="match status" value="1"/>
</dbReference>
<accession>A0A9X3MWN6</accession>
<feature type="domain" description="PNPLA" evidence="5">
    <location>
        <begin position="24"/>
        <end position="195"/>
    </location>
</feature>
<protein>
    <submittedName>
        <fullName evidence="6">Patatin-like phospholipase family protein</fullName>
    </submittedName>
</protein>
<dbReference type="GO" id="GO:0016042">
    <property type="term" value="P:lipid catabolic process"/>
    <property type="evidence" value="ECO:0007669"/>
    <property type="project" value="UniProtKB-UniRule"/>
</dbReference>
<evidence type="ECO:0000313" key="6">
    <source>
        <dbReference type="EMBL" id="MDA0162635.1"/>
    </source>
</evidence>
<keyword evidence="7" id="KW-1185">Reference proteome</keyword>
<keyword evidence="2 4" id="KW-0442">Lipid degradation</keyword>
<dbReference type="CDD" id="cd07209">
    <property type="entry name" value="Pat_hypo_Ecoli_Z1214_like"/>
    <property type="match status" value="1"/>
</dbReference>
<evidence type="ECO:0000256" key="1">
    <source>
        <dbReference type="ARBA" id="ARBA00022801"/>
    </source>
</evidence>
<dbReference type="Proteomes" id="UP001149140">
    <property type="component" value="Unassembled WGS sequence"/>
</dbReference>
<dbReference type="Gene3D" id="3.40.1090.10">
    <property type="entry name" value="Cytosolic phospholipase A2 catalytic domain"/>
    <property type="match status" value="2"/>
</dbReference>
<evidence type="ECO:0000256" key="2">
    <source>
        <dbReference type="ARBA" id="ARBA00022963"/>
    </source>
</evidence>
<gene>
    <name evidence="6" type="ORF">OM076_20345</name>
</gene>
<dbReference type="RefSeq" id="WP_270041875.1">
    <property type="nucleotide sequence ID" value="NZ_JAPDOD010000019.1"/>
</dbReference>
<dbReference type="EMBL" id="JAPDOD010000019">
    <property type="protein sequence ID" value="MDA0162635.1"/>
    <property type="molecule type" value="Genomic_DNA"/>
</dbReference>
<keyword evidence="3 4" id="KW-0443">Lipid metabolism</keyword>
<dbReference type="PROSITE" id="PS51635">
    <property type="entry name" value="PNPLA"/>
    <property type="match status" value="1"/>
</dbReference>
<feature type="active site" description="Proton acceptor" evidence="4">
    <location>
        <position position="182"/>
    </location>
</feature>
<comment type="caution">
    <text evidence="6">The sequence shown here is derived from an EMBL/GenBank/DDBJ whole genome shotgun (WGS) entry which is preliminary data.</text>
</comment>
<dbReference type="InterPro" id="IPR002641">
    <property type="entry name" value="PNPLA_dom"/>
</dbReference>
<sequence>MPVDHVIRFQSARDRARGAPRTAFVLSGGASLGAVQAGMLRALYERGITPDMLVATSAGGLNAAFVASRPQTVETAKELADVWLRLRREDVFPVHMPTIFGALTKRGDHFVPCKPLRRVAGTHLGIARLEDAAIPLHLVAFDLLGGSEVRLSRGPAVDAVLASAAIPGVLPPVPWGDWLLVDGGVVNNTPISHAVELGAERVFVLPTSDPDERGLTAWPRRPLDAAVQACKVLVGARLKADLIRYAAEAELIVLRAPNRVGVQPSDFDQAELLIADGLRAARRQLDGLDRRTATAA</sequence>
<proteinExistence type="predicted"/>